<gene>
    <name evidence="1" type="ORF">A3D65_05560</name>
</gene>
<dbReference type="Proteomes" id="UP000177996">
    <property type="component" value="Unassembled WGS sequence"/>
</dbReference>
<protein>
    <submittedName>
        <fullName evidence="1">Uncharacterized protein</fullName>
    </submittedName>
</protein>
<accession>A0A1G2D885</accession>
<sequence>MIPPKNVKQQVSGKYPTPQHSICQRIVIRKYEKRAMTPYERVMAREDVTPDAKEKLRNEHEPLNPLQLLQQIATVKEKIYQQQKARNREATR</sequence>
<dbReference type="AlphaFoldDB" id="A0A1G2D885"/>
<reference evidence="1 2" key="1">
    <citation type="journal article" date="2016" name="Nat. Commun.">
        <title>Thousands of microbial genomes shed light on interconnected biogeochemical processes in an aquifer system.</title>
        <authorList>
            <person name="Anantharaman K."/>
            <person name="Brown C.T."/>
            <person name="Hug L.A."/>
            <person name="Sharon I."/>
            <person name="Castelle C.J."/>
            <person name="Probst A.J."/>
            <person name="Thomas B.C."/>
            <person name="Singh A."/>
            <person name="Wilkins M.J."/>
            <person name="Karaoz U."/>
            <person name="Brodie E.L."/>
            <person name="Williams K.H."/>
            <person name="Hubbard S.S."/>
            <person name="Banfield J.F."/>
        </authorList>
    </citation>
    <scope>NUCLEOTIDE SEQUENCE [LARGE SCALE GENOMIC DNA]</scope>
</reference>
<dbReference type="STRING" id="1798661.A3D65_05560"/>
<comment type="caution">
    <text evidence="1">The sequence shown here is derived from an EMBL/GenBank/DDBJ whole genome shotgun (WGS) entry which is preliminary data.</text>
</comment>
<proteinExistence type="predicted"/>
<name>A0A1G2D885_9BACT</name>
<organism evidence="1 2">
    <name type="scientific">Candidatus Lloydbacteria bacterium RIFCSPHIGHO2_02_FULL_50_13</name>
    <dbReference type="NCBI Taxonomy" id="1798661"/>
    <lineage>
        <taxon>Bacteria</taxon>
        <taxon>Candidatus Lloydiibacteriota</taxon>
    </lineage>
</organism>
<evidence type="ECO:0000313" key="2">
    <source>
        <dbReference type="Proteomes" id="UP000177996"/>
    </source>
</evidence>
<dbReference type="EMBL" id="MHLL01000016">
    <property type="protein sequence ID" value="OGZ09763.1"/>
    <property type="molecule type" value="Genomic_DNA"/>
</dbReference>
<evidence type="ECO:0000313" key="1">
    <source>
        <dbReference type="EMBL" id="OGZ09763.1"/>
    </source>
</evidence>